<proteinExistence type="predicted"/>
<gene>
    <name evidence="1" type="ORF">SMD44_05109</name>
</gene>
<dbReference type="RefSeq" id="WP_087885425.1">
    <property type="nucleotide sequence ID" value="NZ_CP021748.1"/>
</dbReference>
<dbReference type="AlphaFoldDB" id="A0A1Z1WGR8"/>
<organism evidence="1 2">
    <name type="scientific">Streptomyces alboflavus</name>
    <dbReference type="NCBI Taxonomy" id="67267"/>
    <lineage>
        <taxon>Bacteria</taxon>
        <taxon>Bacillati</taxon>
        <taxon>Actinomycetota</taxon>
        <taxon>Actinomycetes</taxon>
        <taxon>Kitasatosporales</taxon>
        <taxon>Streptomycetaceae</taxon>
        <taxon>Streptomyces</taxon>
    </lineage>
</organism>
<reference evidence="1 2" key="1">
    <citation type="submission" date="2017-05" db="EMBL/GenBank/DDBJ databases">
        <title>Streptomyces alboflavus Genome sequencing and assembly.</title>
        <authorList>
            <person name="Wang Y."/>
            <person name="Du B."/>
            <person name="Ding Y."/>
            <person name="Liu H."/>
            <person name="Hou Q."/>
            <person name="Liu K."/>
            <person name="Wang C."/>
            <person name="Yao L."/>
        </authorList>
    </citation>
    <scope>NUCLEOTIDE SEQUENCE [LARGE SCALE GENOMIC DNA]</scope>
    <source>
        <strain evidence="1 2">MDJK44</strain>
    </source>
</reference>
<dbReference type="OrthoDB" id="4153201at2"/>
<dbReference type="EMBL" id="CP021748">
    <property type="protein sequence ID" value="ARX85645.1"/>
    <property type="molecule type" value="Genomic_DNA"/>
</dbReference>
<sequence length="181" mass="21062">MQSTGSRTRYHVGFNKPGEAPEYRVECIGDLDEARGWLNDDIGNVADDYYDEGALPFVEFLDRDEEHNDVGVHRIGDYEFWIKEVTDCKCPCSCDVRGEECDGEHRREALPHLEPRERGHVFERCGRTYYVYEQIDAWRVMEWFDDESIEAELLVIDARSREEAVFGAVGLIDARNHHNED</sequence>
<dbReference type="Proteomes" id="UP000195880">
    <property type="component" value="Chromosome"/>
</dbReference>
<name>A0A1Z1WGR8_9ACTN</name>
<keyword evidence="2" id="KW-1185">Reference proteome</keyword>
<dbReference type="KEGG" id="salf:SMD44_05109"/>
<accession>A0A1Z1WGR8</accession>
<evidence type="ECO:0000313" key="2">
    <source>
        <dbReference type="Proteomes" id="UP000195880"/>
    </source>
</evidence>
<evidence type="ECO:0000313" key="1">
    <source>
        <dbReference type="EMBL" id="ARX85645.1"/>
    </source>
</evidence>
<protein>
    <submittedName>
        <fullName evidence="1">Uncharacterized protein</fullName>
    </submittedName>
</protein>